<dbReference type="AlphaFoldDB" id="A0A9J6DHD1"/>
<dbReference type="Proteomes" id="UP000821866">
    <property type="component" value="Chromosome 7"/>
</dbReference>
<protein>
    <submittedName>
        <fullName evidence="2">Uncharacterized protein</fullName>
    </submittedName>
</protein>
<proteinExistence type="predicted"/>
<name>A0A9J6DHD1_RHIMP</name>
<accession>A0A9J6DHD1</accession>
<gene>
    <name evidence="2" type="ORF">HPB51_015969</name>
</gene>
<dbReference type="EMBL" id="JABSTU010000009">
    <property type="protein sequence ID" value="KAH8021573.1"/>
    <property type="molecule type" value="Genomic_DNA"/>
</dbReference>
<keyword evidence="1" id="KW-0812">Transmembrane</keyword>
<feature type="transmembrane region" description="Helical" evidence="1">
    <location>
        <begin position="84"/>
        <end position="104"/>
    </location>
</feature>
<evidence type="ECO:0000256" key="1">
    <source>
        <dbReference type="SAM" id="Phobius"/>
    </source>
</evidence>
<organism evidence="2 3">
    <name type="scientific">Rhipicephalus microplus</name>
    <name type="common">Cattle tick</name>
    <name type="synonym">Boophilus microplus</name>
    <dbReference type="NCBI Taxonomy" id="6941"/>
    <lineage>
        <taxon>Eukaryota</taxon>
        <taxon>Metazoa</taxon>
        <taxon>Ecdysozoa</taxon>
        <taxon>Arthropoda</taxon>
        <taxon>Chelicerata</taxon>
        <taxon>Arachnida</taxon>
        <taxon>Acari</taxon>
        <taxon>Parasitiformes</taxon>
        <taxon>Ixodida</taxon>
        <taxon>Ixodoidea</taxon>
        <taxon>Ixodidae</taxon>
        <taxon>Rhipicephalinae</taxon>
        <taxon>Rhipicephalus</taxon>
        <taxon>Boophilus</taxon>
    </lineage>
</organism>
<evidence type="ECO:0000313" key="2">
    <source>
        <dbReference type="EMBL" id="KAH8021573.1"/>
    </source>
</evidence>
<keyword evidence="3" id="KW-1185">Reference proteome</keyword>
<sequence>MRTGIARIQYPGICNFASIEVRLSLLGLNRRPSSQQPSTIATVAPRRSCSMDSTKQAGFMAVPATSNHHGPRIQSSRSGICGKVLGTAVGLVLGSLLLVLMGMIASMDVFMPSNGIYRNVSHTNMGVLGTMMTLVVKNVADRYWNSGERVEDARTTDHNEFSLLLIRNRSLAFHEELRGQMGEQLSPGLGNGSIDVPTVEVPGVGLAVSQGFGSRNASIKVVRKLRRKRK</sequence>
<evidence type="ECO:0000313" key="3">
    <source>
        <dbReference type="Proteomes" id="UP000821866"/>
    </source>
</evidence>
<reference evidence="2" key="2">
    <citation type="submission" date="2021-09" db="EMBL/GenBank/DDBJ databases">
        <authorList>
            <person name="Jia N."/>
            <person name="Wang J."/>
            <person name="Shi W."/>
            <person name="Du L."/>
            <person name="Sun Y."/>
            <person name="Zhan W."/>
            <person name="Jiang J."/>
            <person name="Wang Q."/>
            <person name="Zhang B."/>
            <person name="Ji P."/>
            <person name="Sakyi L.B."/>
            <person name="Cui X."/>
            <person name="Yuan T."/>
            <person name="Jiang B."/>
            <person name="Yang W."/>
            <person name="Lam T.T.-Y."/>
            <person name="Chang Q."/>
            <person name="Ding S."/>
            <person name="Wang X."/>
            <person name="Zhu J."/>
            <person name="Ruan X."/>
            <person name="Zhao L."/>
            <person name="Wei J."/>
            <person name="Que T."/>
            <person name="Du C."/>
            <person name="Cheng J."/>
            <person name="Dai P."/>
            <person name="Han X."/>
            <person name="Huang E."/>
            <person name="Gao Y."/>
            <person name="Liu J."/>
            <person name="Shao H."/>
            <person name="Ye R."/>
            <person name="Li L."/>
            <person name="Wei W."/>
            <person name="Wang X."/>
            <person name="Wang C."/>
            <person name="Huo Q."/>
            <person name="Li W."/>
            <person name="Guo W."/>
            <person name="Chen H."/>
            <person name="Chen S."/>
            <person name="Zhou L."/>
            <person name="Zhou L."/>
            <person name="Ni X."/>
            <person name="Tian J."/>
            <person name="Zhou Y."/>
            <person name="Sheng Y."/>
            <person name="Liu T."/>
            <person name="Pan Y."/>
            <person name="Xia L."/>
            <person name="Li J."/>
            <person name="Zhao F."/>
            <person name="Cao W."/>
        </authorList>
    </citation>
    <scope>NUCLEOTIDE SEQUENCE</scope>
    <source>
        <strain evidence="2">Rmic-2018</strain>
        <tissue evidence="2">Larvae</tissue>
    </source>
</reference>
<keyword evidence="1" id="KW-1133">Transmembrane helix</keyword>
<comment type="caution">
    <text evidence="2">The sequence shown here is derived from an EMBL/GenBank/DDBJ whole genome shotgun (WGS) entry which is preliminary data.</text>
</comment>
<keyword evidence="1" id="KW-0472">Membrane</keyword>
<reference evidence="2" key="1">
    <citation type="journal article" date="2020" name="Cell">
        <title>Large-Scale Comparative Analyses of Tick Genomes Elucidate Their Genetic Diversity and Vector Capacities.</title>
        <authorList>
            <consortium name="Tick Genome and Microbiome Consortium (TIGMIC)"/>
            <person name="Jia N."/>
            <person name="Wang J."/>
            <person name="Shi W."/>
            <person name="Du L."/>
            <person name="Sun Y."/>
            <person name="Zhan W."/>
            <person name="Jiang J.F."/>
            <person name="Wang Q."/>
            <person name="Zhang B."/>
            <person name="Ji P."/>
            <person name="Bell-Sakyi L."/>
            <person name="Cui X.M."/>
            <person name="Yuan T.T."/>
            <person name="Jiang B.G."/>
            <person name="Yang W.F."/>
            <person name="Lam T.T."/>
            <person name="Chang Q.C."/>
            <person name="Ding S.J."/>
            <person name="Wang X.J."/>
            <person name="Zhu J.G."/>
            <person name="Ruan X.D."/>
            <person name="Zhao L."/>
            <person name="Wei J.T."/>
            <person name="Ye R.Z."/>
            <person name="Que T.C."/>
            <person name="Du C.H."/>
            <person name="Zhou Y.H."/>
            <person name="Cheng J.X."/>
            <person name="Dai P.F."/>
            <person name="Guo W.B."/>
            <person name="Han X.H."/>
            <person name="Huang E.J."/>
            <person name="Li L.F."/>
            <person name="Wei W."/>
            <person name="Gao Y.C."/>
            <person name="Liu J.Z."/>
            <person name="Shao H.Z."/>
            <person name="Wang X."/>
            <person name="Wang C.C."/>
            <person name="Yang T.C."/>
            <person name="Huo Q.B."/>
            <person name="Li W."/>
            <person name="Chen H.Y."/>
            <person name="Chen S.E."/>
            <person name="Zhou L.G."/>
            <person name="Ni X.B."/>
            <person name="Tian J.H."/>
            <person name="Sheng Y."/>
            <person name="Liu T."/>
            <person name="Pan Y.S."/>
            <person name="Xia L.Y."/>
            <person name="Li J."/>
            <person name="Zhao F."/>
            <person name="Cao W.C."/>
        </authorList>
    </citation>
    <scope>NUCLEOTIDE SEQUENCE</scope>
    <source>
        <strain evidence="2">Rmic-2018</strain>
    </source>
</reference>
<feature type="transmembrane region" description="Helical" evidence="1">
    <location>
        <begin position="116"/>
        <end position="136"/>
    </location>
</feature>